<sequence length="226" mass="23228">MQSLPMRRAGRTAQSGFTLVEIAIVLVIIGLLLGGVLKGQELIENGRVKNAANDMNGLVAAYNSYLDRYRKLPGDDGPIATLTARGGQWTTPGIVAGNNNGILAITAAQTFTGGGEGTAFFQHLRASGFVAGNPGDVGANAMPVNAWGGRLGVTNVAVQGRTAARVMVCLGNVPGKAAAALDVQLDDGRPDNGTFRATQGANNIVPAGAAAAYSEDQTYTVCRDIT</sequence>
<accession>A0A317RD62</accession>
<proteinExistence type="predicted"/>
<name>A0A317RD62_9BURK</name>
<gene>
    <name evidence="2" type="ORF">DFR36_10253</name>
</gene>
<dbReference type="Gene3D" id="3.30.700.10">
    <property type="entry name" value="Glycoprotein, Type 4 Pilin"/>
    <property type="match status" value="1"/>
</dbReference>
<reference evidence="2 3" key="1">
    <citation type="submission" date="2018-05" db="EMBL/GenBank/DDBJ databases">
        <title>Genomic Encyclopedia of Type Strains, Phase IV (KMG-IV): sequencing the most valuable type-strain genomes for metagenomic binning, comparative biology and taxonomic classification.</title>
        <authorList>
            <person name="Goeker M."/>
        </authorList>
    </citation>
    <scope>NUCLEOTIDE SEQUENCE [LARGE SCALE GENOMIC DNA]</scope>
    <source>
        <strain evidence="2 3">DSM 26006</strain>
    </source>
</reference>
<dbReference type="Proteomes" id="UP000246483">
    <property type="component" value="Unassembled WGS sequence"/>
</dbReference>
<evidence type="ECO:0000313" key="3">
    <source>
        <dbReference type="Proteomes" id="UP000246483"/>
    </source>
</evidence>
<evidence type="ECO:0000256" key="1">
    <source>
        <dbReference type="SAM" id="Phobius"/>
    </source>
</evidence>
<protein>
    <submittedName>
        <fullName evidence="2">Prepilin-type N-terminal cleavage/methylation domain-containing protein</fullName>
    </submittedName>
</protein>
<dbReference type="SUPFAM" id="SSF54523">
    <property type="entry name" value="Pili subunits"/>
    <property type="match status" value="1"/>
</dbReference>
<evidence type="ECO:0000313" key="2">
    <source>
        <dbReference type="EMBL" id="PWW47680.1"/>
    </source>
</evidence>
<dbReference type="AlphaFoldDB" id="A0A317RD62"/>
<dbReference type="InterPro" id="IPR012902">
    <property type="entry name" value="N_methyl_site"/>
</dbReference>
<dbReference type="NCBIfam" id="TIGR02532">
    <property type="entry name" value="IV_pilin_GFxxxE"/>
    <property type="match status" value="1"/>
</dbReference>
<dbReference type="Pfam" id="PF07963">
    <property type="entry name" value="N_methyl"/>
    <property type="match status" value="1"/>
</dbReference>
<keyword evidence="3" id="KW-1185">Reference proteome</keyword>
<feature type="transmembrane region" description="Helical" evidence="1">
    <location>
        <begin position="16"/>
        <end position="37"/>
    </location>
</feature>
<dbReference type="RefSeq" id="WP_241209513.1">
    <property type="nucleotide sequence ID" value="NZ_ALEE01000244.1"/>
</dbReference>
<keyword evidence="1" id="KW-0812">Transmembrane</keyword>
<organism evidence="2 3">
    <name type="scientific">Melaminivora alkalimesophila</name>
    <dbReference type="NCBI Taxonomy" id="1165852"/>
    <lineage>
        <taxon>Bacteria</taxon>
        <taxon>Pseudomonadati</taxon>
        <taxon>Pseudomonadota</taxon>
        <taxon>Betaproteobacteria</taxon>
        <taxon>Burkholderiales</taxon>
        <taxon>Comamonadaceae</taxon>
        <taxon>Melaminivora</taxon>
    </lineage>
</organism>
<dbReference type="EMBL" id="QGUB01000002">
    <property type="protein sequence ID" value="PWW47680.1"/>
    <property type="molecule type" value="Genomic_DNA"/>
</dbReference>
<keyword evidence="1" id="KW-1133">Transmembrane helix</keyword>
<comment type="caution">
    <text evidence="2">The sequence shown here is derived from an EMBL/GenBank/DDBJ whole genome shotgun (WGS) entry which is preliminary data.</text>
</comment>
<keyword evidence="1" id="KW-0472">Membrane</keyword>
<dbReference type="InterPro" id="IPR045584">
    <property type="entry name" value="Pilin-like"/>
</dbReference>
<dbReference type="PROSITE" id="PS00409">
    <property type="entry name" value="PROKAR_NTER_METHYL"/>
    <property type="match status" value="1"/>
</dbReference>